<name>A0A1U7JJP7_9HYPH</name>
<feature type="transmembrane region" description="Helical" evidence="8">
    <location>
        <begin position="362"/>
        <end position="384"/>
    </location>
</feature>
<dbReference type="STRING" id="197461.A3843_06505"/>
<feature type="transmembrane region" description="Helical" evidence="8">
    <location>
        <begin position="305"/>
        <end position="325"/>
    </location>
</feature>
<keyword evidence="4 8" id="KW-0812">Transmembrane</keyword>
<evidence type="ECO:0000256" key="3">
    <source>
        <dbReference type="ARBA" id="ARBA00022449"/>
    </source>
</evidence>
<dbReference type="GO" id="GO:0015297">
    <property type="term" value="F:antiporter activity"/>
    <property type="evidence" value="ECO:0007669"/>
    <property type="project" value="UniProtKB-KW"/>
</dbReference>
<evidence type="ECO:0000313" key="11">
    <source>
        <dbReference type="Proteomes" id="UP000185783"/>
    </source>
</evidence>
<dbReference type="Proteomes" id="UP000185783">
    <property type="component" value="Unassembled WGS sequence"/>
</dbReference>
<evidence type="ECO:0000256" key="7">
    <source>
        <dbReference type="ARBA" id="ARBA00023136"/>
    </source>
</evidence>
<reference evidence="10 11" key="1">
    <citation type="submission" date="2016-03" db="EMBL/GenBank/DDBJ databases">
        <title>Genome sequence of Nesiotobacter sp. nov., a moderately halophilic alphaproteobacterium isolated from the Yellow Sea, China.</title>
        <authorList>
            <person name="Zhang G."/>
            <person name="Zhang R."/>
        </authorList>
    </citation>
    <scope>NUCLEOTIDE SEQUENCE [LARGE SCALE GENOMIC DNA]</scope>
    <source>
        <strain evidence="10 11">WB1-6</strain>
    </source>
</reference>
<feature type="transmembrane region" description="Helical" evidence="8">
    <location>
        <begin position="337"/>
        <end position="356"/>
    </location>
</feature>
<dbReference type="PANTHER" id="PTHR32507:SF8">
    <property type="entry name" value="CNH1P"/>
    <property type="match status" value="1"/>
</dbReference>
<feature type="domain" description="Cation/H+ exchanger transmembrane" evidence="9">
    <location>
        <begin position="17"/>
        <end position="387"/>
    </location>
</feature>
<evidence type="ECO:0000256" key="2">
    <source>
        <dbReference type="ARBA" id="ARBA00022448"/>
    </source>
</evidence>
<dbReference type="InterPro" id="IPR006153">
    <property type="entry name" value="Cation/H_exchanger_TM"/>
</dbReference>
<feature type="transmembrane region" description="Helical" evidence="8">
    <location>
        <begin position="280"/>
        <end position="299"/>
    </location>
</feature>
<feature type="transmembrane region" description="Helical" evidence="8">
    <location>
        <begin position="29"/>
        <end position="48"/>
    </location>
</feature>
<feature type="transmembrane region" description="Helical" evidence="8">
    <location>
        <begin position="228"/>
        <end position="259"/>
    </location>
</feature>
<dbReference type="RefSeq" id="WP_036489165.1">
    <property type="nucleotide sequence ID" value="NZ_LVVZ01000010.1"/>
</dbReference>
<keyword evidence="11" id="KW-1185">Reference proteome</keyword>
<keyword evidence="2" id="KW-0813">Transport</keyword>
<gene>
    <name evidence="10" type="ORF">A3843_06505</name>
</gene>
<sequence>MYLTLSILFALVFLYSILAGGLERSSFSGALLFTTAGLALGPIGLDALELNIQTEGLKLLAELTLALVLFTDAANTNLTVLRRHIGLPLRLLLIGLPLTIFLGIGAGLLVFPGVSAVEIALLAALLAPTDAALGKAVVTSPRVPPMLRGSLNVESGLNDGICVPVVLSLLIIATEPETAQSFRQLAIPLIIEELGKGAVIGVVLAWGGHHMIEFANKRGWIRETWRQITIIGLALLCFTAAQAFGGSGFIAAFVGGLVYGIYRRPYKHEFLAAAEGTGDAFALVTWVIFGAGVMGPALFLMTPEIVLYALLSLTVVRLLPVYLALLGTDLRPVERLFVGWFGPRGLASVVFAIIVLDEAPDNVGILTATAVTTISLSVVFHGLTAKSFTRIFKKNLPKQTET</sequence>
<dbReference type="EMBL" id="LVVZ01000010">
    <property type="protein sequence ID" value="OKL44925.1"/>
    <property type="molecule type" value="Genomic_DNA"/>
</dbReference>
<evidence type="ECO:0000313" key="10">
    <source>
        <dbReference type="EMBL" id="OKL44925.1"/>
    </source>
</evidence>
<evidence type="ECO:0000256" key="8">
    <source>
        <dbReference type="SAM" id="Phobius"/>
    </source>
</evidence>
<dbReference type="GO" id="GO:0005886">
    <property type="term" value="C:plasma membrane"/>
    <property type="evidence" value="ECO:0007669"/>
    <property type="project" value="UniProtKB-SubCell"/>
</dbReference>
<feature type="transmembrane region" description="Helical" evidence="8">
    <location>
        <begin position="91"/>
        <end position="111"/>
    </location>
</feature>
<dbReference type="AlphaFoldDB" id="A0A1U7JJP7"/>
<comment type="subcellular location">
    <subcellularLocation>
        <location evidence="1">Cell membrane</location>
        <topology evidence="1">Multi-pass membrane protein</topology>
    </subcellularLocation>
</comment>
<dbReference type="Pfam" id="PF00999">
    <property type="entry name" value="Na_H_Exchanger"/>
    <property type="match status" value="1"/>
</dbReference>
<evidence type="ECO:0000256" key="4">
    <source>
        <dbReference type="ARBA" id="ARBA00022692"/>
    </source>
</evidence>
<protein>
    <submittedName>
        <fullName evidence="10">Sodium:proton antiporter</fullName>
    </submittedName>
</protein>
<evidence type="ECO:0000259" key="9">
    <source>
        <dbReference type="Pfam" id="PF00999"/>
    </source>
</evidence>
<evidence type="ECO:0000256" key="1">
    <source>
        <dbReference type="ARBA" id="ARBA00004651"/>
    </source>
</evidence>
<dbReference type="PANTHER" id="PTHR32507">
    <property type="entry name" value="NA(+)/H(+) ANTIPORTER 1"/>
    <property type="match status" value="1"/>
</dbReference>
<evidence type="ECO:0000256" key="5">
    <source>
        <dbReference type="ARBA" id="ARBA00022989"/>
    </source>
</evidence>
<feature type="transmembrane region" description="Helical" evidence="8">
    <location>
        <begin position="185"/>
        <end position="208"/>
    </location>
</feature>
<evidence type="ECO:0000256" key="6">
    <source>
        <dbReference type="ARBA" id="ARBA00023065"/>
    </source>
</evidence>
<accession>A0A1U7JJP7</accession>
<keyword evidence="7 8" id="KW-0472">Membrane</keyword>
<keyword evidence="3" id="KW-0050">Antiport</keyword>
<organism evidence="10 11">
    <name type="scientific">Pseudovibrio exalbescens</name>
    <dbReference type="NCBI Taxonomy" id="197461"/>
    <lineage>
        <taxon>Bacteria</taxon>
        <taxon>Pseudomonadati</taxon>
        <taxon>Pseudomonadota</taxon>
        <taxon>Alphaproteobacteria</taxon>
        <taxon>Hyphomicrobiales</taxon>
        <taxon>Stappiaceae</taxon>
        <taxon>Pseudovibrio</taxon>
    </lineage>
</organism>
<keyword evidence="5 8" id="KW-1133">Transmembrane helix</keyword>
<keyword evidence="6" id="KW-0406">Ion transport</keyword>
<dbReference type="GO" id="GO:1902600">
    <property type="term" value="P:proton transmembrane transport"/>
    <property type="evidence" value="ECO:0007669"/>
    <property type="project" value="InterPro"/>
</dbReference>
<comment type="caution">
    <text evidence="10">The sequence shown here is derived from an EMBL/GenBank/DDBJ whole genome shotgun (WGS) entry which is preliminary data.</text>
</comment>
<proteinExistence type="predicted"/>